<keyword evidence="3" id="KW-0238">DNA-binding</keyword>
<keyword evidence="8" id="KW-1185">Reference proteome</keyword>
<sequence length="378" mass="40544">MTAEQSALEPQEDPAAVEPVPLAPPTQARTGARGRGAPDQPPTSWTVARAAGVSQSTVSRALRGDPRVREETRHRVDQAARRLGYVPNSLAAGLVSRSTRTVAVIVSDLTNPFFPALLTPVYDELQLMGYRVVLLTERTDIPTGQETLQRLLDRSIDGVLVTTATLGSRFAVELQRRGLPMVLLNRYIDGLDVDRVVSDNHGGAVIGGRHLIELGHRRIAAIFGPANTSTSRDRRAGLAEALAGAGLGLDPALVREGTFSHQSGYQHTRDLLRLPDPPTAIVCGNDVVAFGALDAALSLGVRVPQDVSILGFDDIPMAAWEVFQLSTLRQPIGDMARAAARMLAERIEHPGDIGAGREQVFATSLVRRGTVERPPARG</sequence>
<proteinExistence type="predicted"/>
<dbReference type="SMART" id="SM00354">
    <property type="entry name" value="HTH_LACI"/>
    <property type="match status" value="1"/>
</dbReference>
<reference evidence="8" key="1">
    <citation type="submission" date="2016-10" db="EMBL/GenBank/DDBJ databases">
        <authorList>
            <person name="Varghese N."/>
            <person name="Submissions S."/>
        </authorList>
    </citation>
    <scope>NUCLEOTIDE SEQUENCE [LARGE SCALE GENOMIC DNA]</scope>
    <source>
        <strain evidence="8">DSM 45422</strain>
    </source>
</reference>
<evidence type="ECO:0000256" key="1">
    <source>
        <dbReference type="ARBA" id="ARBA00022491"/>
    </source>
</evidence>
<dbReference type="Gene3D" id="3.40.50.2300">
    <property type="match status" value="2"/>
</dbReference>
<dbReference type="EMBL" id="FNOT01000003">
    <property type="protein sequence ID" value="SDX84254.1"/>
    <property type="molecule type" value="Genomic_DNA"/>
</dbReference>
<evidence type="ECO:0000259" key="6">
    <source>
        <dbReference type="PROSITE" id="PS50932"/>
    </source>
</evidence>
<dbReference type="SUPFAM" id="SSF53822">
    <property type="entry name" value="Periplasmic binding protein-like I"/>
    <property type="match status" value="1"/>
</dbReference>
<dbReference type="InterPro" id="IPR028082">
    <property type="entry name" value="Peripla_BP_I"/>
</dbReference>
<dbReference type="CDD" id="cd06278">
    <property type="entry name" value="PBP1_LacI-like"/>
    <property type="match status" value="1"/>
</dbReference>
<dbReference type="GO" id="GO:0000976">
    <property type="term" value="F:transcription cis-regulatory region binding"/>
    <property type="evidence" value="ECO:0007669"/>
    <property type="project" value="TreeGrafter"/>
</dbReference>
<evidence type="ECO:0000313" key="8">
    <source>
        <dbReference type="Proteomes" id="UP000198921"/>
    </source>
</evidence>
<dbReference type="SUPFAM" id="SSF47413">
    <property type="entry name" value="lambda repressor-like DNA-binding domains"/>
    <property type="match status" value="1"/>
</dbReference>
<evidence type="ECO:0000256" key="4">
    <source>
        <dbReference type="ARBA" id="ARBA00023163"/>
    </source>
</evidence>
<name>A0A1H3F240_9ACTN</name>
<evidence type="ECO:0000256" key="3">
    <source>
        <dbReference type="ARBA" id="ARBA00023125"/>
    </source>
</evidence>
<dbReference type="InterPro" id="IPR046335">
    <property type="entry name" value="LacI/GalR-like_sensor"/>
</dbReference>
<dbReference type="CDD" id="cd01392">
    <property type="entry name" value="HTH_LacI"/>
    <property type="match status" value="1"/>
</dbReference>
<dbReference type="PANTHER" id="PTHR30146">
    <property type="entry name" value="LACI-RELATED TRANSCRIPTIONAL REPRESSOR"/>
    <property type="match status" value="1"/>
</dbReference>
<keyword evidence="2" id="KW-0805">Transcription regulation</keyword>
<dbReference type="STRING" id="1137993.SAMN05660209_01437"/>
<gene>
    <name evidence="7" type="ORF">SAMN05660209_01437</name>
</gene>
<accession>A0A1H3F240</accession>
<dbReference type="AlphaFoldDB" id="A0A1H3F240"/>
<organism evidence="7 8">
    <name type="scientific">Geodermatophilus africanus</name>
    <dbReference type="NCBI Taxonomy" id="1137993"/>
    <lineage>
        <taxon>Bacteria</taxon>
        <taxon>Bacillati</taxon>
        <taxon>Actinomycetota</taxon>
        <taxon>Actinomycetes</taxon>
        <taxon>Geodermatophilales</taxon>
        <taxon>Geodermatophilaceae</taxon>
        <taxon>Geodermatophilus</taxon>
    </lineage>
</organism>
<dbReference type="Proteomes" id="UP000198921">
    <property type="component" value="Unassembled WGS sequence"/>
</dbReference>
<evidence type="ECO:0000256" key="2">
    <source>
        <dbReference type="ARBA" id="ARBA00023015"/>
    </source>
</evidence>
<dbReference type="PROSITE" id="PS50932">
    <property type="entry name" value="HTH_LACI_2"/>
    <property type="match status" value="1"/>
</dbReference>
<dbReference type="GO" id="GO:0003700">
    <property type="term" value="F:DNA-binding transcription factor activity"/>
    <property type="evidence" value="ECO:0007669"/>
    <property type="project" value="TreeGrafter"/>
</dbReference>
<evidence type="ECO:0000313" key="7">
    <source>
        <dbReference type="EMBL" id="SDX84254.1"/>
    </source>
</evidence>
<keyword evidence="4" id="KW-0804">Transcription</keyword>
<protein>
    <submittedName>
        <fullName evidence="7">Transcriptional regulator, LacI family</fullName>
    </submittedName>
</protein>
<dbReference type="Pfam" id="PF00356">
    <property type="entry name" value="LacI"/>
    <property type="match status" value="1"/>
</dbReference>
<dbReference type="Pfam" id="PF13377">
    <property type="entry name" value="Peripla_BP_3"/>
    <property type="match status" value="1"/>
</dbReference>
<dbReference type="InterPro" id="IPR010982">
    <property type="entry name" value="Lambda_DNA-bd_dom_sf"/>
</dbReference>
<feature type="region of interest" description="Disordered" evidence="5">
    <location>
        <begin position="1"/>
        <end position="45"/>
    </location>
</feature>
<keyword evidence="1" id="KW-0678">Repressor</keyword>
<dbReference type="InterPro" id="IPR000843">
    <property type="entry name" value="HTH_LacI"/>
</dbReference>
<evidence type="ECO:0000256" key="5">
    <source>
        <dbReference type="SAM" id="MobiDB-lite"/>
    </source>
</evidence>
<dbReference type="PANTHER" id="PTHR30146:SF148">
    <property type="entry name" value="HTH-TYPE TRANSCRIPTIONAL REPRESSOR PURR-RELATED"/>
    <property type="match status" value="1"/>
</dbReference>
<feature type="domain" description="HTH lacI-type" evidence="6">
    <location>
        <begin position="47"/>
        <end position="96"/>
    </location>
</feature>
<dbReference type="Gene3D" id="1.10.260.40">
    <property type="entry name" value="lambda repressor-like DNA-binding domains"/>
    <property type="match status" value="1"/>
</dbReference>
<dbReference type="RefSeq" id="WP_211517042.1">
    <property type="nucleotide sequence ID" value="NZ_FNOT01000003.1"/>
</dbReference>